<keyword evidence="1" id="KW-0963">Cytoplasm</keyword>
<dbReference type="OrthoDB" id="10343624at2759"/>
<evidence type="ECO:0000259" key="2">
    <source>
        <dbReference type="Pfam" id="PF22788"/>
    </source>
</evidence>
<dbReference type="PANTHER" id="PTHR10758:SF1">
    <property type="entry name" value="COP9 SIGNALOSOME COMPLEX SUBUNIT 3"/>
    <property type="match status" value="1"/>
</dbReference>
<feature type="domain" description="COP9 signalosome complex subunit 3 N-terminal helical repeats" evidence="2">
    <location>
        <begin position="95"/>
        <end position="168"/>
    </location>
</feature>
<dbReference type="InterPro" id="IPR050756">
    <property type="entry name" value="CSN3"/>
</dbReference>
<dbReference type="GO" id="GO:0006511">
    <property type="term" value="P:ubiquitin-dependent protein catabolic process"/>
    <property type="evidence" value="ECO:0000318"/>
    <property type="project" value="GO_Central"/>
</dbReference>
<name>A0DKI7_PARTE</name>
<dbReference type="RefSeq" id="XP_001450951.1">
    <property type="nucleotide sequence ID" value="XM_001450914.1"/>
</dbReference>
<evidence type="ECO:0000256" key="1">
    <source>
        <dbReference type="ARBA" id="ARBA00022490"/>
    </source>
</evidence>
<organism evidence="3 4">
    <name type="scientific">Paramecium tetraurelia</name>
    <dbReference type="NCBI Taxonomy" id="5888"/>
    <lineage>
        <taxon>Eukaryota</taxon>
        <taxon>Sar</taxon>
        <taxon>Alveolata</taxon>
        <taxon>Ciliophora</taxon>
        <taxon>Intramacronucleata</taxon>
        <taxon>Oligohymenophorea</taxon>
        <taxon>Peniculida</taxon>
        <taxon>Parameciidae</taxon>
        <taxon>Paramecium</taxon>
    </lineage>
</organism>
<sequence length="324" mass="38418">MNYDFDDNDIPNEKYVNIPSHINKIYQIFTQTGRYNESDINYLLKFFLEFNINTMEINYMTIFRICLTKLSTELMPYYAQIITKILFHLKFPLQALSFITDLHIAFLQSCIISYNYKIGYQFIKSKIFLQSTLEKKDNIMIEYFYYAGLIANAVKDYDEALRCYRIAHKCQGSSAFTFEAQKMESLLCFRLGMELKNWSNPSNQQLVAKLSSFIENNYYKEVKDKDLDFQDQDANICLKEWTLLAQLYRFLNNEQELHSKVSFDLIIHNFQLQEYETLINLLLQLNNIHNIVTFNSNTTIQPIRKLIANWKADMNCSINIANRK</sequence>
<gene>
    <name evidence="3" type="ORF">GSPATT00017884001</name>
</gene>
<proteinExistence type="predicted"/>
<dbReference type="InterPro" id="IPR055089">
    <property type="entry name" value="COP9_N"/>
</dbReference>
<dbReference type="AlphaFoldDB" id="A0DKI7"/>
<dbReference type="GeneID" id="5036736"/>
<evidence type="ECO:0000313" key="4">
    <source>
        <dbReference type="Proteomes" id="UP000000600"/>
    </source>
</evidence>
<dbReference type="PANTHER" id="PTHR10758">
    <property type="entry name" value="26S PROTEASOME NON-ATPASE REGULATORY SUBUNIT 3/COP9 SIGNALOSOME COMPLEX SUBUNIT 3"/>
    <property type="match status" value="1"/>
</dbReference>
<reference evidence="3 4" key="1">
    <citation type="journal article" date="2006" name="Nature">
        <title>Global trends of whole-genome duplications revealed by the ciliate Paramecium tetraurelia.</title>
        <authorList>
            <consortium name="Genoscope"/>
            <person name="Aury J.-M."/>
            <person name="Jaillon O."/>
            <person name="Duret L."/>
            <person name="Noel B."/>
            <person name="Jubin C."/>
            <person name="Porcel B.M."/>
            <person name="Segurens B."/>
            <person name="Daubin V."/>
            <person name="Anthouard V."/>
            <person name="Aiach N."/>
            <person name="Arnaiz O."/>
            <person name="Billaut A."/>
            <person name="Beisson J."/>
            <person name="Blanc I."/>
            <person name="Bouhouche K."/>
            <person name="Camara F."/>
            <person name="Duharcourt S."/>
            <person name="Guigo R."/>
            <person name="Gogendeau D."/>
            <person name="Katinka M."/>
            <person name="Keller A.-M."/>
            <person name="Kissmehl R."/>
            <person name="Klotz C."/>
            <person name="Koll F."/>
            <person name="Le Moue A."/>
            <person name="Lepere C."/>
            <person name="Malinsky S."/>
            <person name="Nowacki M."/>
            <person name="Nowak J.K."/>
            <person name="Plattner H."/>
            <person name="Poulain J."/>
            <person name="Ruiz F."/>
            <person name="Serrano V."/>
            <person name="Zagulski M."/>
            <person name="Dessen P."/>
            <person name="Betermier M."/>
            <person name="Weissenbach J."/>
            <person name="Scarpelli C."/>
            <person name="Schachter V."/>
            <person name="Sperling L."/>
            <person name="Meyer E."/>
            <person name="Cohen J."/>
            <person name="Wincker P."/>
        </authorList>
    </citation>
    <scope>NUCLEOTIDE SEQUENCE [LARGE SCALE GENOMIC DNA]</scope>
    <source>
        <strain evidence="3 4">Stock d4-2</strain>
    </source>
</reference>
<dbReference type="Pfam" id="PF22788">
    <property type="entry name" value="COP9_hel_rpt"/>
    <property type="match status" value="1"/>
</dbReference>
<dbReference type="Proteomes" id="UP000000600">
    <property type="component" value="Unassembled WGS sequence"/>
</dbReference>
<accession>A0DKI7</accession>
<dbReference type="OMA" id="IEYFYYA"/>
<keyword evidence="4" id="KW-1185">Reference proteome</keyword>
<dbReference type="HOGENOM" id="CLU_827584_0_0_1"/>
<evidence type="ECO:0000313" key="3">
    <source>
        <dbReference type="EMBL" id="CAK83554.1"/>
    </source>
</evidence>
<dbReference type="GO" id="GO:0008180">
    <property type="term" value="C:COP9 signalosome"/>
    <property type="evidence" value="ECO:0000318"/>
    <property type="project" value="GO_Central"/>
</dbReference>
<dbReference type="KEGG" id="ptm:GSPATT00017884001"/>
<protein>
    <recommendedName>
        <fullName evidence="2">COP9 signalosome complex subunit 3 N-terminal helical repeats domain-containing protein</fullName>
    </recommendedName>
</protein>
<dbReference type="InParanoid" id="A0DKI7"/>
<dbReference type="EMBL" id="CT868474">
    <property type="protein sequence ID" value="CAK83554.1"/>
    <property type="molecule type" value="Genomic_DNA"/>
</dbReference>